<feature type="region of interest" description="Disordered" evidence="1">
    <location>
        <begin position="1"/>
        <end position="47"/>
    </location>
</feature>
<keyword evidence="3" id="KW-1185">Reference proteome</keyword>
<proteinExistence type="predicted"/>
<dbReference type="Proteomes" id="UP001291653">
    <property type="component" value="Unassembled WGS sequence"/>
</dbReference>
<name>A0ABQ5P6K8_9ACTN</name>
<sequence length="47" mass="5107">MTAKFTNIPWPAPEDRSQTPGDPSTPKEETSHPVPPTQPETAEPGNH</sequence>
<evidence type="ECO:0000313" key="3">
    <source>
        <dbReference type="Proteomes" id="UP001291653"/>
    </source>
</evidence>
<organism evidence="2 3">
    <name type="scientific">Streptomyces yaizuensis</name>
    <dbReference type="NCBI Taxonomy" id="2989713"/>
    <lineage>
        <taxon>Bacteria</taxon>
        <taxon>Bacillati</taxon>
        <taxon>Actinomycetota</taxon>
        <taxon>Actinomycetes</taxon>
        <taxon>Kitasatosporales</taxon>
        <taxon>Streptomycetaceae</taxon>
        <taxon>Streptomyces</taxon>
    </lineage>
</organism>
<reference evidence="2 3" key="1">
    <citation type="submission" date="2022-10" db="EMBL/GenBank/DDBJ databases">
        <title>Draft genome sequence of Streptomyces sp. YSPA8.</title>
        <authorList>
            <person name="Moriuchi R."/>
            <person name="Dohra H."/>
            <person name="Yamamura H."/>
            <person name="Kodani S."/>
        </authorList>
    </citation>
    <scope>NUCLEOTIDE SEQUENCE [LARGE SCALE GENOMIC DNA]</scope>
    <source>
        <strain evidence="2 3">YSPA8</strain>
    </source>
</reference>
<dbReference type="RefSeq" id="WP_323450199.1">
    <property type="nucleotide sequence ID" value="NZ_BSBI01000013.1"/>
</dbReference>
<evidence type="ECO:0000256" key="1">
    <source>
        <dbReference type="SAM" id="MobiDB-lite"/>
    </source>
</evidence>
<accession>A0ABQ5P6K8</accession>
<evidence type="ECO:0000313" key="2">
    <source>
        <dbReference type="EMBL" id="GLF98216.1"/>
    </source>
</evidence>
<comment type="caution">
    <text evidence="2">The sequence shown here is derived from an EMBL/GenBank/DDBJ whole genome shotgun (WGS) entry which is preliminary data.</text>
</comment>
<protein>
    <submittedName>
        <fullName evidence="2">Uncharacterized protein</fullName>
    </submittedName>
</protein>
<gene>
    <name evidence="2" type="ORF">SYYSPA8_27985</name>
</gene>
<dbReference type="EMBL" id="BSBI01000013">
    <property type="protein sequence ID" value="GLF98216.1"/>
    <property type="molecule type" value="Genomic_DNA"/>
</dbReference>